<dbReference type="Gene3D" id="3.40.50.460">
    <property type="entry name" value="Phosphofructokinase domain"/>
    <property type="match status" value="1"/>
</dbReference>
<keyword evidence="10 14" id="KW-0067">ATP-binding</keyword>
<feature type="binding site" description="in other chain" evidence="14">
    <location>
        <begin position="215"/>
        <end position="217"/>
    </location>
    <ligand>
        <name>ADP</name>
        <dbReference type="ChEBI" id="CHEBI:456216"/>
        <note>allosteric activator; ligand shared between dimeric partners</note>
    </ligand>
</feature>
<dbReference type="PRINTS" id="PR00476">
    <property type="entry name" value="PHFRCTKINASE"/>
</dbReference>
<dbReference type="GO" id="GO:0003872">
    <property type="term" value="F:6-phosphofructokinase activity"/>
    <property type="evidence" value="ECO:0007669"/>
    <property type="project" value="UniProtKB-UniRule"/>
</dbReference>
<feature type="binding site" evidence="14">
    <location>
        <begin position="72"/>
        <end position="73"/>
    </location>
    <ligand>
        <name>ATP</name>
        <dbReference type="ChEBI" id="CHEBI:30616"/>
    </ligand>
</feature>
<evidence type="ECO:0000256" key="1">
    <source>
        <dbReference type="ARBA" id="ARBA00001946"/>
    </source>
</evidence>
<keyword evidence="7 14" id="KW-0479">Metal-binding</keyword>
<dbReference type="InterPro" id="IPR015912">
    <property type="entry name" value="Phosphofructokinase_CS"/>
</dbReference>
<evidence type="ECO:0000259" key="15">
    <source>
        <dbReference type="Pfam" id="PF00365"/>
    </source>
</evidence>
<keyword evidence="9 14" id="KW-0418">Kinase</keyword>
<evidence type="ECO:0000256" key="9">
    <source>
        <dbReference type="ARBA" id="ARBA00022777"/>
    </source>
</evidence>
<dbReference type="InterPro" id="IPR012003">
    <property type="entry name" value="ATP_PFK_prok-type"/>
</dbReference>
<dbReference type="GO" id="GO:0005945">
    <property type="term" value="C:6-phosphofructokinase complex"/>
    <property type="evidence" value="ECO:0007669"/>
    <property type="project" value="TreeGrafter"/>
</dbReference>
<dbReference type="GO" id="GO:0042802">
    <property type="term" value="F:identical protein binding"/>
    <property type="evidence" value="ECO:0007669"/>
    <property type="project" value="TreeGrafter"/>
</dbReference>
<evidence type="ECO:0000256" key="11">
    <source>
        <dbReference type="ARBA" id="ARBA00022842"/>
    </source>
</evidence>
<dbReference type="InterPro" id="IPR035966">
    <property type="entry name" value="PKF_sf"/>
</dbReference>
<name>A0A926JR83_9FLAO</name>
<dbReference type="InterPro" id="IPR012828">
    <property type="entry name" value="PFKA_ATP_prok"/>
</dbReference>
<gene>
    <name evidence="14 16" type="primary">pfkA</name>
    <name evidence="16" type="ORF">IBL28_07510</name>
</gene>
<dbReference type="GO" id="GO:0061621">
    <property type="term" value="P:canonical glycolysis"/>
    <property type="evidence" value="ECO:0007669"/>
    <property type="project" value="TreeGrafter"/>
</dbReference>
<evidence type="ECO:0000256" key="14">
    <source>
        <dbReference type="HAMAP-Rule" id="MF_00339"/>
    </source>
</evidence>
<feature type="binding site" evidence="14">
    <location>
        <position position="164"/>
    </location>
    <ligand>
        <name>substrate</name>
        <note>ligand shared between dimeric partners</note>
    </ligand>
</feature>
<evidence type="ECO:0000256" key="6">
    <source>
        <dbReference type="ARBA" id="ARBA00022679"/>
    </source>
</evidence>
<feature type="binding site" description="in other chain" evidence="14">
    <location>
        <begin position="187"/>
        <end position="189"/>
    </location>
    <ligand>
        <name>ADP</name>
        <dbReference type="ChEBI" id="CHEBI:456216"/>
        <note>allosteric activator; ligand shared between dimeric partners</note>
    </ligand>
</feature>
<comment type="subunit">
    <text evidence="14">Homotetramer.</text>
</comment>
<feature type="binding site" description="in other chain" evidence="14">
    <location>
        <begin position="254"/>
        <end position="257"/>
    </location>
    <ligand>
        <name>substrate</name>
        <note>ligand shared between dimeric partners</note>
    </ligand>
</feature>
<dbReference type="PROSITE" id="PS00433">
    <property type="entry name" value="PHOSPHOFRUCTOKINASE"/>
    <property type="match status" value="1"/>
</dbReference>
<feature type="binding site" evidence="14">
    <location>
        <position position="103"/>
    </location>
    <ligand>
        <name>Mg(2+)</name>
        <dbReference type="ChEBI" id="CHEBI:18420"/>
        <note>catalytic</note>
    </ligand>
</feature>
<dbReference type="RefSeq" id="WP_187964955.1">
    <property type="nucleotide sequence ID" value="NZ_JACVDC010000015.1"/>
</dbReference>
<feature type="binding site" evidence="14">
    <location>
        <begin position="102"/>
        <end position="105"/>
    </location>
    <ligand>
        <name>ATP</name>
        <dbReference type="ChEBI" id="CHEBI:30616"/>
    </ligand>
</feature>
<keyword evidence="17" id="KW-1185">Reference proteome</keyword>
<dbReference type="PANTHER" id="PTHR13697:SF4">
    <property type="entry name" value="ATP-DEPENDENT 6-PHOSPHOFRUCTOKINASE"/>
    <property type="match status" value="1"/>
</dbReference>
<dbReference type="GO" id="GO:0005524">
    <property type="term" value="F:ATP binding"/>
    <property type="evidence" value="ECO:0007669"/>
    <property type="project" value="UniProtKB-UniRule"/>
</dbReference>
<comment type="function">
    <text evidence="14">Catalyzes the phosphorylation of D-fructose 6-phosphate to fructose 1,6-bisphosphate by ATP, the first committing step of glycolysis.</text>
</comment>
<sequence>MNKIAILTSGGDVPGLNACIRAIVKAASYYNINTLGIKGGFDGMINGDFTVVDVPSVNHIIHLGGTILKSSRSDRFKTEEGRKTAYRQLNEVGIDAVILIGGDGSLQGGRIFSEEHKDIPFMGIPKTIDNDISGTDYCIGYDTAINTAMEAIDKIRDTAESHNRIFIVEVMGRNAGYIAYGTGLASGADGILIPETPADLEYLKNSFTKDHNRKKNSLIIVVAEGDESGGALIIAEKVRKYAARRDVRISVLGHIQRGGSPTAFDRILAARLGVAAVENLLKGEKNRMVGIIKNDISVTPLADVKNRSMNVDKDALKFLEILTT</sequence>
<dbReference type="GO" id="GO:0016208">
    <property type="term" value="F:AMP binding"/>
    <property type="evidence" value="ECO:0007669"/>
    <property type="project" value="TreeGrafter"/>
</dbReference>
<keyword evidence="12 14" id="KW-0324">Glycolysis</keyword>
<evidence type="ECO:0000256" key="2">
    <source>
        <dbReference type="ARBA" id="ARBA00004496"/>
    </source>
</evidence>
<dbReference type="FunFam" id="3.40.50.460:FF:000002">
    <property type="entry name" value="ATP-dependent 6-phosphofructokinase"/>
    <property type="match status" value="1"/>
</dbReference>
<dbReference type="Gene3D" id="3.40.50.450">
    <property type="match status" value="1"/>
</dbReference>
<comment type="caution">
    <text evidence="14">Lacks conserved residue(s) required for the propagation of feature annotation.</text>
</comment>
<evidence type="ECO:0000256" key="12">
    <source>
        <dbReference type="ARBA" id="ARBA00023152"/>
    </source>
</evidence>
<evidence type="ECO:0000256" key="3">
    <source>
        <dbReference type="ARBA" id="ARBA00004679"/>
    </source>
</evidence>
<dbReference type="NCBIfam" id="NF002872">
    <property type="entry name" value="PRK03202.1"/>
    <property type="match status" value="1"/>
</dbReference>
<feature type="binding site" evidence="14">
    <location>
        <begin position="21"/>
        <end position="25"/>
    </location>
    <ligand>
        <name>ADP</name>
        <dbReference type="ChEBI" id="CHEBI:456216"/>
        <note>allosteric activator; ligand shared between dimeric partners</note>
    </ligand>
</feature>
<dbReference type="PIRSF" id="PIRSF000532">
    <property type="entry name" value="ATP_PFK_prok"/>
    <property type="match status" value="1"/>
</dbReference>
<keyword evidence="8 14" id="KW-0547">Nucleotide-binding</keyword>
<comment type="pathway">
    <text evidence="3 14">Carbohydrate degradation; glycolysis; D-glyceraldehyde 3-phosphate and glycerone phosphate from D-glucose: step 3/4.</text>
</comment>
<proteinExistence type="inferred from homology"/>
<dbReference type="Proteomes" id="UP000653730">
    <property type="component" value="Unassembled WGS sequence"/>
</dbReference>
<feature type="binding site" description="in other chain" evidence="14">
    <location>
        <position position="213"/>
    </location>
    <ligand>
        <name>ADP</name>
        <dbReference type="ChEBI" id="CHEBI:456216"/>
        <note>allosteric activator; ligand shared between dimeric partners</note>
    </ligand>
</feature>
<evidence type="ECO:0000256" key="5">
    <source>
        <dbReference type="ARBA" id="ARBA00022533"/>
    </source>
</evidence>
<comment type="subcellular location">
    <subcellularLocation>
        <location evidence="2 14">Cytoplasm</location>
    </subcellularLocation>
</comment>
<dbReference type="EC" id="2.7.1.11" evidence="14"/>
<dbReference type="GO" id="GO:0006002">
    <property type="term" value="P:fructose 6-phosphate metabolic process"/>
    <property type="evidence" value="ECO:0007669"/>
    <property type="project" value="UniProtKB-UniRule"/>
</dbReference>
<feature type="binding site" description="in other chain" evidence="14">
    <location>
        <begin position="127"/>
        <end position="129"/>
    </location>
    <ligand>
        <name>substrate</name>
        <note>ligand shared between dimeric partners</note>
    </ligand>
</feature>
<feature type="active site" description="Proton acceptor" evidence="14">
    <location>
        <position position="129"/>
    </location>
</feature>
<dbReference type="Pfam" id="PF00365">
    <property type="entry name" value="PFK"/>
    <property type="match status" value="1"/>
</dbReference>
<dbReference type="InterPro" id="IPR022953">
    <property type="entry name" value="ATP_PFK"/>
</dbReference>
<dbReference type="HAMAP" id="MF_00339">
    <property type="entry name" value="Phosphofructokinase_I_B1"/>
    <property type="match status" value="1"/>
</dbReference>
<evidence type="ECO:0000313" key="17">
    <source>
        <dbReference type="Proteomes" id="UP000653730"/>
    </source>
</evidence>
<protein>
    <recommendedName>
        <fullName evidence="14">ATP-dependent 6-phosphofructokinase</fullName>
        <shortName evidence="14">ATP-PFK</shortName>
        <shortName evidence="14">Phosphofructokinase</shortName>
        <ecNumber evidence="14">2.7.1.11</ecNumber>
    </recommendedName>
    <alternativeName>
        <fullName evidence="14">Phosphohexokinase</fullName>
    </alternativeName>
</protein>
<comment type="catalytic activity">
    <reaction evidence="13 14">
        <text>beta-D-fructose 6-phosphate + ATP = beta-D-fructose 1,6-bisphosphate + ADP + H(+)</text>
        <dbReference type="Rhea" id="RHEA:16109"/>
        <dbReference type="ChEBI" id="CHEBI:15378"/>
        <dbReference type="ChEBI" id="CHEBI:30616"/>
        <dbReference type="ChEBI" id="CHEBI:32966"/>
        <dbReference type="ChEBI" id="CHEBI:57634"/>
        <dbReference type="ChEBI" id="CHEBI:456216"/>
        <dbReference type="EC" id="2.7.1.11"/>
    </reaction>
</comment>
<keyword evidence="11 14" id="KW-0460">Magnesium</keyword>
<feature type="binding site" evidence="14">
    <location>
        <position position="11"/>
    </location>
    <ligand>
        <name>ATP</name>
        <dbReference type="ChEBI" id="CHEBI:30616"/>
    </ligand>
</feature>
<evidence type="ECO:0000256" key="10">
    <source>
        <dbReference type="ARBA" id="ARBA00022840"/>
    </source>
</evidence>
<keyword evidence="5 14" id="KW-0021">Allosteric enzyme</keyword>
<dbReference type="SUPFAM" id="SSF53784">
    <property type="entry name" value="Phosphofructokinase"/>
    <property type="match status" value="1"/>
</dbReference>
<feature type="binding site" description="in other chain" evidence="14">
    <location>
        <position position="224"/>
    </location>
    <ligand>
        <name>substrate</name>
        <note>ligand shared between dimeric partners</note>
    </ligand>
</feature>
<evidence type="ECO:0000256" key="13">
    <source>
        <dbReference type="ARBA" id="ARBA00048070"/>
    </source>
</evidence>
<accession>A0A926JR83</accession>
<feature type="binding site" evidence="14">
    <location>
        <position position="248"/>
    </location>
    <ligand>
        <name>substrate</name>
        <note>ligand shared between dimeric partners</note>
    </ligand>
</feature>
<evidence type="ECO:0000256" key="4">
    <source>
        <dbReference type="ARBA" id="ARBA00022490"/>
    </source>
</evidence>
<feature type="binding site" description="in other chain" evidence="14">
    <location>
        <position position="156"/>
    </location>
    <ligand>
        <name>ADP</name>
        <dbReference type="ChEBI" id="CHEBI:456216"/>
        <note>allosteric activator; ligand shared between dimeric partners</note>
    </ligand>
</feature>
<dbReference type="InterPro" id="IPR000023">
    <property type="entry name" value="Phosphofructokinase_dom"/>
</dbReference>
<dbReference type="PANTHER" id="PTHR13697">
    <property type="entry name" value="PHOSPHOFRUCTOKINASE"/>
    <property type="match status" value="1"/>
</dbReference>
<evidence type="ECO:0000256" key="7">
    <source>
        <dbReference type="ARBA" id="ARBA00022723"/>
    </source>
</evidence>
<dbReference type="GO" id="GO:0070095">
    <property type="term" value="F:fructose-6-phosphate binding"/>
    <property type="evidence" value="ECO:0007669"/>
    <property type="project" value="TreeGrafter"/>
</dbReference>
<evidence type="ECO:0000256" key="8">
    <source>
        <dbReference type="ARBA" id="ARBA00022741"/>
    </source>
</evidence>
<feature type="domain" description="Phosphofructokinase" evidence="15">
    <location>
        <begin position="3"/>
        <end position="279"/>
    </location>
</feature>
<keyword evidence="4 14" id="KW-0963">Cytoplasm</keyword>
<dbReference type="NCBIfam" id="TIGR02482">
    <property type="entry name" value="PFKA_ATP"/>
    <property type="match status" value="1"/>
</dbReference>
<feature type="binding site" description="in other chain" evidence="14">
    <location>
        <begin position="171"/>
        <end position="173"/>
    </location>
    <ligand>
        <name>substrate</name>
        <note>ligand shared between dimeric partners</note>
    </ligand>
</feature>
<dbReference type="AlphaFoldDB" id="A0A926JR83"/>
<comment type="activity regulation">
    <text evidence="14">Allosterically activated by ADP and other diphosphonucleosides, and allosterically inhibited by phosphoenolpyruvate.</text>
</comment>
<dbReference type="EMBL" id="JACVDC010000015">
    <property type="protein sequence ID" value="MBC9795807.1"/>
    <property type="molecule type" value="Genomic_DNA"/>
</dbReference>
<evidence type="ECO:0000313" key="16">
    <source>
        <dbReference type="EMBL" id="MBC9795807.1"/>
    </source>
</evidence>
<dbReference type="GO" id="GO:0030388">
    <property type="term" value="P:fructose 1,6-bisphosphate metabolic process"/>
    <property type="evidence" value="ECO:0007669"/>
    <property type="project" value="TreeGrafter"/>
</dbReference>
<reference evidence="16 17" key="1">
    <citation type="submission" date="2020-09" db="EMBL/GenBank/DDBJ databases">
        <title>Sinomicrobium weinanense sp. nov., a halophilic bacteria isolated from saline-alkali soil.</title>
        <authorList>
            <person name="Wu P."/>
            <person name="Ren H."/>
            <person name="Mei Y."/>
            <person name="Liang Y."/>
            <person name="Chen Z."/>
        </authorList>
    </citation>
    <scope>NUCLEOTIDE SEQUENCE [LARGE SCALE GENOMIC DNA]</scope>
    <source>
        <strain evidence="16 17">FJxs</strain>
    </source>
</reference>
<comment type="caution">
    <text evidence="16">The sequence shown here is derived from an EMBL/GenBank/DDBJ whole genome shotgun (WGS) entry which is preliminary data.</text>
</comment>
<dbReference type="GO" id="GO:0046872">
    <property type="term" value="F:metal ion binding"/>
    <property type="evidence" value="ECO:0007669"/>
    <property type="project" value="UniProtKB-KW"/>
</dbReference>
<keyword evidence="6 14" id="KW-0808">Transferase</keyword>
<organism evidence="16 17">
    <name type="scientific">Sinomicrobium weinanense</name>
    <dbReference type="NCBI Taxonomy" id="2842200"/>
    <lineage>
        <taxon>Bacteria</taxon>
        <taxon>Pseudomonadati</taxon>
        <taxon>Bacteroidota</taxon>
        <taxon>Flavobacteriia</taxon>
        <taxon>Flavobacteriales</taxon>
        <taxon>Flavobacteriaceae</taxon>
        <taxon>Sinomicrobium</taxon>
    </lineage>
</organism>
<comment type="similarity">
    <text evidence="14">Belongs to the phosphofructokinase type A (PFKA) family. ATP-dependent PFK group I subfamily. Prokaryotic clade 'B1' sub-subfamily.</text>
</comment>
<dbReference type="GO" id="GO:0048029">
    <property type="term" value="F:monosaccharide binding"/>
    <property type="evidence" value="ECO:0007669"/>
    <property type="project" value="TreeGrafter"/>
</dbReference>
<comment type="cofactor">
    <cofactor evidence="1 14">
        <name>Mg(2+)</name>
        <dbReference type="ChEBI" id="CHEBI:18420"/>
    </cofactor>
</comment>